<feature type="region of interest" description="Disordered" evidence="1">
    <location>
        <begin position="1"/>
        <end position="46"/>
    </location>
</feature>
<proteinExistence type="predicted"/>
<sequence length="60" mass="6543">MRVWPARHQGRGHDYDNAGTTPGTAGTDHYTHKGVVNDTPTELGSRGIAGVDRRTLWEGI</sequence>
<dbReference type="Proteomes" id="UP000069850">
    <property type="component" value="Chromosome 1"/>
</dbReference>
<evidence type="ECO:0000256" key="1">
    <source>
        <dbReference type="SAM" id="MobiDB-lite"/>
    </source>
</evidence>
<dbReference type="KEGG" id="mema:MMAB1_0335"/>
<organism evidence="2 3">
    <name type="scientific">Methanoculleus bourgensis</name>
    <dbReference type="NCBI Taxonomy" id="83986"/>
    <lineage>
        <taxon>Archaea</taxon>
        <taxon>Methanobacteriati</taxon>
        <taxon>Methanobacteriota</taxon>
        <taxon>Stenosarchaea group</taxon>
        <taxon>Methanomicrobia</taxon>
        <taxon>Methanomicrobiales</taxon>
        <taxon>Methanomicrobiaceae</taxon>
        <taxon>Methanoculleus</taxon>
    </lineage>
</organism>
<dbReference type="EMBL" id="LT158599">
    <property type="protein sequence ID" value="CVK31552.1"/>
    <property type="molecule type" value="Genomic_DNA"/>
</dbReference>
<evidence type="ECO:0000313" key="3">
    <source>
        <dbReference type="Proteomes" id="UP000069850"/>
    </source>
</evidence>
<dbReference type="AlphaFoldDB" id="A0A0X3BHG0"/>
<reference evidence="2 3" key="1">
    <citation type="submission" date="2016-01" db="EMBL/GenBank/DDBJ databases">
        <authorList>
            <person name="Manzoor S."/>
        </authorList>
    </citation>
    <scope>NUCLEOTIDE SEQUENCE [LARGE SCALE GENOMIC DNA]</scope>
    <source>
        <strain evidence="2">Methanoculleus sp MAB1</strain>
    </source>
</reference>
<accession>A0A0X3BHG0</accession>
<protein>
    <submittedName>
        <fullName evidence="2">Uncharacterized protein</fullName>
    </submittedName>
</protein>
<gene>
    <name evidence="2" type="ORF">MMAB1_0335</name>
</gene>
<evidence type="ECO:0000313" key="2">
    <source>
        <dbReference type="EMBL" id="CVK31552.1"/>
    </source>
</evidence>
<name>A0A0X3BHG0_9EURY</name>